<accession>A0A167JHE1</accession>
<dbReference type="VEuPathDB" id="FungiDB:PHYBLDRAFT_73239"/>
<dbReference type="EMBL" id="KV441007">
    <property type="protein sequence ID" value="OAD65987.1"/>
    <property type="molecule type" value="Genomic_DNA"/>
</dbReference>
<keyword evidence="1" id="KW-0472">Membrane</keyword>
<protein>
    <submittedName>
        <fullName evidence="2">Uncharacterized protein</fullName>
    </submittedName>
</protein>
<gene>
    <name evidence="2" type="ORF">PHYBLDRAFT_73239</name>
</gene>
<dbReference type="RefSeq" id="XP_018284027.1">
    <property type="nucleotide sequence ID" value="XM_018442808.1"/>
</dbReference>
<name>A0A167JHE1_PHYB8</name>
<evidence type="ECO:0000313" key="2">
    <source>
        <dbReference type="EMBL" id="OAD65987.1"/>
    </source>
</evidence>
<proteinExistence type="predicted"/>
<sequence>MVKFMLLQSSPVGSSQVQDFIPCPDPESCSSSQPCFNPGPGSNAEFFRPRIWFLVFGFSFGTCFWNFALDPFLEIDLALRLGGTAQILDFDRNAPLLLTSTRTVLDSVWTFGLGLRQDLESDLDI</sequence>
<dbReference type="GeneID" id="29003714"/>
<dbReference type="InParanoid" id="A0A167JHE1"/>
<keyword evidence="1" id="KW-1133">Transmembrane helix</keyword>
<evidence type="ECO:0000256" key="1">
    <source>
        <dbReference type="SAM" id="Phobius"/>
    </source>
</evidence>
<keyword evidence="1" id="KW-0812">Transmembrane</keyword>
<dbReference type="Proteomes" id="UP000077315">
    <property type="component" value="Unassembled WGS sequence"/>
</dbReference>
<feature type="transmembrane region" description="Helical" evidence="1">
    <location>
        <begin position="51"/>
        <end position="69"/>
    </location>
</feature>
<reference evidence="3" key="1">
    <citation type="submission" date="2015-06" db="EMBL/GenBank/DDBJ databases">
        <title>Expansion of signal transduction pathways in fungi by whole-genome duplication.</title>
        <authorList>
            <consortium name="DOE Joint Genome Institute"/>
            <person name="Corrochano L.M."/>
            <person name="Kuo A."/>
            <person name="Marcet-Houben M."/>
            <person name="Polaino S."/>
            <person name="Salamov A."/>
            <person name="Villalobos J.M."/>
            <person name="Alvarez M.I."/>
            <person name="Avalos J."/>
            <person name="Benito E.P."/>
            <person name="Benoit I."/>
            <person name="Burger G."/>
            <person name="Camino L.P."/>
            <person name="Canovas D."/>
            <person name="Cerda-Olmedo E."/>
            <person name="Cheng J.-F."/>
            <person name="Dominguez A."/>
            <person name="Elias M."/>
            <person name="Eslava A.P."/>
            <person name="Glaser F."/>
            <person name="Grimwood J."/>
            <person name="Gutierrez G."/>
            <person name="Heitman J."/>
            <person name="Henrissat B."/>
            <person name="Iturriaga E.A."/>
            <person name="Lang B.F."/>
            <person name="Lavin J.L."/>
            <person name="Lee S."/>
            <person name="Li W."/>
            <person name="Lindquist E."/>
            <person name="Lopez-Garcia S."/>
            <person name="Luque E.M."/>
            <person name="Marcos A.T."/>
            <person name="Martin J."/>
            <person name="McCluskey K."/>
            <person name="Medina H.R."/>
            <person name="Miralles-Duran A."/>
            <person name="Miyazaki A."/>
            <person name="Munoz-Torres E."/>
            <person name="Oguiza J.A."/>
            <person name="Ohm R."/>
            <person name="Olmedo M."/>
            <person name="Orejas M."/>
            <person name="Ortiz-Castellanos L."/>
            <person name="Pisabarro A.G."/>
            <person name="Rodriguez-Romero J."/>
            <person name="Ruiz-Herrera J."/>
            <person name="Ruiz-Vazquez R."/>
            <person name="Sanz C."/>
            <person name="Schackwitz W."/>
            <person name="Schmutz J."/>
            <person name="Shahriari M."/>
            <person name="Shelest E."/>
            <person name="Silva-Franco F."/>
            <person name="Soanes D."/>
            <person name="Syed K."/>
            <person name="Tagua V.G."/>
            <person name="Talbot N.J."/>
            <person name="Thon M."/>
            <person name="De vries R.P."/>
            <person name="Wiebenga A."/>
            <person name="Yadav J.S."/>
            <person name="Braun E.L."/>
            <person name="Baker S."/>
            <person name="Garre V."/>
            <person name="Horwitz B."/>
            <person name="Torres-Martinez S."/>
            <person name="Idnurm A."/>
            <person name="Herrera-Estrella A."/>
            <person name="Gabaldon T."/>
            <person name="Grigoriev I.V."/>
        </authorList>
    </citation>
    <scope>NUCLEOTIDE SEQUENCE [LARGE SCALE GENOMIC DNA]</scope>
    <source>
        <strain evidence="3">NRRL 1555(-)</strain>
    </source>
</reference>
<organism evidence="2 3">
    <name type="scientific">Phycomyces blakesleeanus (strain ATCC 8743b / DSM 1359 / FGSC 10004 / NBRC 33097 / NRRL 1555)</name>
    <dbReference type="NCBI Taxonomy" id="763407"/>
    <lineage>
        <taxon>Eukaryota</taxon>
        <taxon>Fungi</taxon>
        <taxon>Fungi incertae sedis</taxon>
        <taxon>Mucoromycota</taxon>
        <taxon>Mucoromycotina</taxon>
        <taxon>Mucoromycetes</taxon>
        <taxon>Mucorales</taxon>
        <taxon>Phycomycetaceae</taxon>
        <taxon>Phycomyces</taxon>
    </lineage>
</organism>
<keyword evidence="3" id="KW-1185">Reference proteome</keyword>
<evidence type="ECO:0000313" key="3">
    <source>
        <dbReference type="Proteomes" id="UP000077315"/>
    </source>
</evidence>
<dbReference type="AlphaFoldDB" id="A0A167JHE1"/>